<keyword evidence="2" id="KW-0520">NAD</keyword>
<evidence type="ECO:0000256" key="1">
    <source>
        <dbReference type="ARBA" id="ARBA00023002"/>
    </source>
</evidence>
<dbReference type="GO" id="GO:0008926">
    <property type="term" value="F:mannitol-1-phosphate 5-dehydrogenase activity"/>
    <property type="evidence" value="ECO:0007669"/>
    <property type="project" value="TreeGrafter"/>
</dbReference>
<keyword evidence="6" id="KW-1185">Reference proteome</keyword>
<dbReference type="PRINTS" id="PR00084">
    <property type="entry name" value="MTLDHDRGNASE"/>
</dbReference>
<feature type="domain" description="Mannitol dehydrogenase N-terminal" evidence="3">
    <location>
        <begin position="17"/>
        <end position="252"/>
    </location>
</feature>
<dbReference type="RefSeq" id="WP_073573286.1">
    <property type="nucleotide sequence ID" value="NZ_FRXN01000006.1"/>
</dbReference>
<dbReference type="Gene3D" id="3.40.50.720">
    <property type="entry name" value="NAD(P)-binding Rossmann-like Domain"/>
    <property type="match status" value="1"/>
</dbReference>
<dbReference type="GO" id="GO:0005829">
    <property type="term" value="C:cytosol"/>
    <property type="evidence" value="ECO:0007669"/>
    <property type="project" value="TreeGrafter"/>
</dbReference>
<dbReference type="InterPro" id="IPR013118">
    <property type="entry name" value="Mannitol_DH_C"/>
</dbReference>
<accession>A0A1M7ZIS8</accession>
<dbReference type="SUPFAM" id="SSF51735">
    <property type="entry name" value="NAD(P)-binding Rossmann-fold domains"/>
    <property type="match status" value="1"/>
</dbReference>
<evidence type="ECO:0000259" key="4">
    <source>
        <dbReference type="Pfam" id="PF08125"/>
    </source>
</evidence>
<dbReference type="GO" id="GO:0019698">
    <property type="term" value="P:D-galacturonate catabolic process"/>
    <property type="evidence" value="ECO:0007669"/>
    <property type="project" value="TreeGrafter"/>
</dbReference>
<evidence type="ECO:0000256" key="2">
    <source>
        <dbReference type="ARBA" id="ARBA00023027"/>
    </source>
</evidence>
<dbReference type="EMBL" id="FRXN01000006">
    <property type="protein sequence ID" value="SHO64830.1"/>
    <property type="molecule type" value="Genomic_DNA"/>
</dbReference>
<dbReference type="InterPro" id="IPR000669">
    <property type="entry name" value="Mannitol_DH"/>
</dbReference>
<feature type="domain" description="Mannitol dehydrogenase C-terminal" evidence="4">
    <location>
        <begin position="267"/>
        <end position="459"/>
    </location>
</feature>
<reference evidence="6" key="1">
    <citation type="submission" date="2016-12" db="EMBL/GenBank/DDBJ databases">
        <authorList>
            <person name="Varghese N."/>
            <person name="Submissions S."/>
        </authorList>
    </citation>
    <scope>NUCLEOTIDE SEQUENCE [LARGE SCALE GENOMIC DNA]</scope>
    <source>
        <strain evidence="6">DSM 25035</strain>
    </source>
</reference>
<dbReference type="GO" id="GO:0019592">
    <property type="term" value="P:mannitol catabolic process"/>
    <property type="evidence" value="ECO:0007669"/>
    <property type="project" value="TreeGrafter"/>
</dbReference>
<dbReference type="AlphaFoldDB" id="A0A1M7ZIS8"/>
<dbReference type="InterPro" id="IPR008927">
    <property type="entry name" value="6-PGluconate_DH-like_C_sf"/>
</dbReference>
<dbReference type="NCBIfam" id="NF002969">
    <property type="entry name" value="PRK03643.1"/>
    <property type="match status" value="1"/>
</dbReference>
<evidence type="ECO:0000313" key="6">
    <source>
        <dbReference type="Proteomes" id="UP000184609"/>
    </source>
</evidence>
<evidence type="ECO:0000313" key="5">
    <source>
        <dbReference type="EMBL" id="SHO64830.1"/>
    </source>
</evidence>
<dbReference type="PANTHER" id="PTHR30524:SF0">
    <property type="entry name" value="ALTRONATE OXIDOREDUCTASE-RELATED"/>
    <property type="match status" value="1"/>
</dbReference>
<dbReference type="Pfam" id="PF08125">
    <property type="entry name" value="Mannitol_dh_C"/>
    <property type="match status" value="1"/>
</dbReference>
<protein>
    <submittedName>
        <fullName evidence="5">Tagaturonate reductase</fullName>
    </submittedName>
</protein>
<gene>
    <name evidence="5" type="ORF">SAMN04488108_3683</name>
</gene>
<keyword evidence="1" id="KW-0560">Oxidoreductase</keyword>
<dbReference type="STRING" id="1073327.SAMN04488108_3683"/>
<dbReference type="OrthoDB" id="9768714at2"/>
<dbReference type="InterPro" id="IPR013131">
    <property type="entry name" value="Mannitol_DH_N"/>
</dbReference>
<dbReference type="PANTHER" id="PTHR30524">
    <property type="entry name" value="MANNITOL-1-PHOSPHATE 5-DEHYDROGENASE"/>
    <property type="match status" value="1"/>
</dbReference>
<dbReference type="SUPFAM" id="SSF48179">
    <property type="entry name" value="6-phosphogluconate dehydrogenase C-terminal domain-like"/>
    <property type="match status" value="1"/>
</dbReference>
<dbReference type="GO" id="GO:0009026">
    <property type="term" value="F:tagaturonate reductase activity"/>
    <property type="evidence" value="ECO:0007669"/>
    <property type="project" value="TreeGrafter"/>
</dbReference>
<sequence length="464" mass="53005">MKTLSKSEVDFTFRPVKILQYGNGNFLRAFADWMVQKLIDQNLFDGGIHTVQIHSPKADPKMIEQDCLFHVLEKGLKNGKVFEDTTLISCVQSYSSIYESYEDYLILGENPDLRFILSNTTESGIQFDSDDDEPKEIPTTFPGKLTALLYRRFQFFDGDISKGLHFLPCELIEKNGRKLKECILQYVDLWKLPEGFAKWIEEGSYFYDTLVDRIVPGFPKDGSDIEFEDKLQVMAEPFHFWAIEGPEKIQEELPFPKAGLDVSFVADLTPYRTRKVRILNGAHTCLVPYAYLQGLRTVRESVEHSEIGTWLKELIATEIVPILDMDKGELETFANAVLERFANPFIRHELKSIALNSISKFKVRVLPSILDFFNQNGAWPEKMITAFAATILFYKGDVNGETMPLNDSSEVITFFEVAWSNPDKSKMIQAILQNSSLWDQDLSLLPGLQEALVTSLEKLEEKIA</sequence>
<dbReference type="Gene3D" id="1.10.1040.10">
    <property type="entry name" value="N-(1-d-carboxylethyl)-l-norvaline Dehydrogenase, domain 2"/>
    <property type="match status" value="1"/>
</dbReference>
<dbReference type="Proteomes" id="UP000184609">
    <property type="component" value="Unassembled WGS sequence"/>
</dbReference>
<proteinExistence type="predicted"/>
<dbReference type="InterPro" id="IPR013328">
    <property type="entry name" value="6PGD_dom2"/>
</dbReference>
<evidence type="ECO:0000259" key="3">
    <source>
        <dbReference type="Pfam" id="PF01232"/>
    </source>
</evidence>
<name>A0A1M7ZIS8_9BACT</name>
<dbReference type="InterPro" id="IPR036291">
    <property type="entry name" value="NAD(P)-bd_dom_sf"/>
</dbReference>
<organism evidence="5 6">
    <name type="scientific">Algoriphagus zhangzhouensis</name>
    <dbReference type="NCBI Taxonomy" id="1073327"/>
    <lineage>
        <taxon>Bacteria</taxon>
        <taxon>Pseudomonadati</taxon>
        <taxon>Bacteroidota</taxon>
        <taxon>Cytophagia</taxon>
        <taxon>Cytophagales</taxon>
        <taxon>Cyclobacteriaceae</taxon>
        <taxon>Algoriphagus</taxon>
    </lineage>
</organism>
<dbReference type="Pfam" id="PF01232">
    <property type="entry name" value="Mannitol_dh"/>
    <property type="match status" value="1"/>
</dbReference>